<dbReference type="RefSeq" id="XP_018474515.1">
    <property type="nucleotide sequence ID" value="XM_018619013.2"/>
</dbReference>
<dbReference type="FunFam" id="1.25.40.10:FF:000361">
    <property type="entry name" value="Pentatricopeptide repeat-containing protein chloroplastic"/>
    <property type="match status" value="1"/>
</dbReference>
<dbReference type="FunFam" id="1.25.40.10:FF:000412">
    <property type="entry name" value="Putative pentatricopeptide repeat-containing protein"/>
    <property type="match status" value="1"/>
</dbReference>
<dbReference type="AlphaFoldDB" id="A0A6J0MPX0"/>
<dbReference type="NCBIfam" id="TIGR00756">
    <property type="entry name" value="PPR"/>
    <property type="match status" value="4"/>
</dbReference>
<dbReference type="FunFam" id="1.25.40.10:FF:000781">
    <property type="entry name" value="Pentatricopeptide repeat-containing protein"/>
    <property type="match status" value="1"/>
</dbReference>
<comment type="similarity">
    <text evidence="2">Belongs to the PPR family. PCMP-E subfamily.</text>
</comment>
<feature type="repeat" description="PPR" evidence="3">
    <location>
        <begin position="503"/>
        <end position="537"/>
    </location>
</feature>
<sequence length="685" mass="75916">MEVFRQFVQSFRLLSGSGVDHRVLSDVVKACASVSELRSGRALHGCVAKLGHLSCNEVSKSVLNLYAKCRRMDDCKKMFRQMNSADPVVWNIVLTGLSHSCCAEETMRFFKGMVFEDEPKPSSVTFAIVLPACVRLGKGAYNGKVLHSYIIKIGLEKDTLVGNALVSMYAKCGFVLPDACTAFDSIADKDVVSWNAFIAGFSENSMKEDALRLFSTMLKEPVEPNYATIANILPVCASMDKSIAYGSGRQIHGYVVQRPWLQTHVNVCNSLVSFYLRVGRIREAASLFTMMGSKDLVSWNVVIAGYASNCEWSKALELFQKLVHKGDVSPDSVTIVSILPVCAQLTNLTVGKEIHSYVLRHAYLLEDTSVGNALVSFYARFGDTSAAYWAFSLISQKDIISWNAILDSYADSSKHSQFMNLLHYLFDEAMIPDSVTILSIVKFCTNLLGLGQVKEVHGYSVKAGLLQDEEEPMLGNALLDAYSKCGNVEYAQRIFQGLSKKRTLVTYNSMLSGYVNSGSQDDAQLLFSEMSTTDLTTWSLMVRIYAESCCPSEAIDVFREIQARRMRPNTVTIMNLLPVCAQIASLHLVRQCHGYIIRGGLGDIRLKGTLLDVYAKCGSLKNAYSVFQLEAHRDLVMFTSMIAGCAVHGMGWIANIQLSKDGLWYETYNGTVCFCCRSTCSRWST</sequence>
<accession>A0A6J0MPX0</accession>
<dbReference type="GO" id="GO:0003723">
    <property type="term" value="F:RNA binding"/>
    <property type="evidence" value="ECO:0007669"/>
    <property type="project" value="InterPro"/>
</dbReference>
<protein>
    <submittedName>
        <fullName evidence="5">Pentatricopeptide repeat-containing protein At5g08490 isoform X2</fullName>
    </submittedName>
</protein>
<organism evidence="4 5">
    <name type="scientific">Raphanus sativus</name>
    <name type="common">Radish</name>
    <name type="synonym">Raphanus raphanistrum var. sativus</name>
    <dbReference type="NCBI Taxonomy" id="3726"/>
    <lineage>
        <taxon>Eukaryota</taxon>
        <taxon>Viridiplantae</taxon>
        <taxon>Streptophyta</taxon>
        <taxon>Embryophyta</taxon>
        <taxon>Tracheophyta</taxon>
        <taxon>Spermatophyta</taxon>
        <taxon>Magnoliopsida</taxon>
        <taxon>eudicotyledons</taxon>
        <taxon>Gunneridae</taxon>
        <taxon>Pentapetalae</taxon>
        <taxon>rosids</taxon>
        <taxon>malvids</taxon>
        <taxon>Brassicales</taxon>
        <taxon>Brassicaceae</taxon>
        <taxon>Brassiceae</taxon>
        <taxon>Raphanus</taxon>
    </lineage>
</organism>
<dbReference type="GO" id="GO:0009451">
    <property type="term" value="P:RNA modification"/>
    <property type="evidence" value="ECO:0007669"/>
    <property type="project" value="InterPro"/>
</dbReference>
<proteinExistence type="inferred from homology"/>
<dbReference type="FunFam" id="1.25.40.10:FF:000724">
    <property type="entry name" value="Putative pentatricopeptide repeat-containing protein"/>
    <property type="match status" value="1"/>
</dbReference>
<dbReference type="Gene3D" id="1.25.40.10">
    <property type="entry name" value="Tetratricopeptide repeat domain"/>
    <property type="match status" value="5"/>
</dbReference>
<reference evidence="5" key="2">
    <citation type="submission" date="2025-08" db="UniProtKB">
        <authorList>
            <consortium name="RefSeq"/>
        </authorList>
    </citation>
    <scope>IDENTIFICATION</scope>
    <source>
        <tissue evidence="5">Leaf</tissue>
    </source>
</reference>
<reference evidence="4" key="1">
    <citation type="journal article" date="2019" name="Database">
        <title>The radish genome database (RadishGD): an integrated information resource for radish genomics.</title>
        <authorList>
            <person name="Yu H.J."/>
            <person name="Baek S."/>
            <person name="Lee Y.J."/>
            <person name="Cho A."/>
            <person name="Mun J.H."/>
        </authorList>
    </citation>
    <scope>NUCLEOTIDE SEQUENCE [LARGE SCALE GENOMIC DNA]</scope>
    <source>
        <strain evidence="4">cv. WK10039</strain>
    </source>
</reference>
<dbReference type="InterPro" id="IPR046960">
    <property type="entry name" value="PPR_At4g14850-like_plant"/>
</dbReference>
<evidence type="ECO:0000313" key="5">
    <source>
        <dbReference type="RefSeq" id="XP_018474515.1"/>
    </source>
</evidence>
<evidence type="ECO:0000313" key="4">
    <source>
        <dbReference type="Proteomes" id="UP000504610"/>
    </source>
</evidence>
<name>A0A6J0MPX0_RAPSA</name>
<keyword evidence="1" id="KW-0677">Repeat</keyword>
<feature type="repeat" description="PPR" evidence="3">
    <location>
        <begin position="190"/>
        <end position="224"/>
    </location>
</feature>
<dbReference type="OrthoDB" id="1904892at2759"/>
<dbReference type="PROSITE" id="PS51375">
    <property type="entry name" value="PPR"/>
    <property type="match status" value="3"/>
</dbReference>
<gene>
    <name evidence="5" type="primary">LOC108845828</name>
</gene>
<feature type="repeat" description="PPR" evidence="3">
    <location>
        <begin position="295"/>
        <end position="329"/>
    </location>
</feature>
<dbReference type="Pfam" id="PF13041">
    <property type="entry name" value="PPR_2"/>
    <property type="match status" value="2"/>
</dbReference>
<dbReference type="GeneID" id="108845828"/>
<dbReference type="Pfam" id="PF01535">
    <property type="entry name" value="PPR"/>
    <property type="match status" value="5"/>
</dbReference>
<dbReference type="PANTHER" id="PTHR47926">
    <property type="entry name" value="PENTATRICOPEPTIDE REPEAT-CONTAINING PROTEIN"/>
    <property type="match status" value="1"/>
</dbReference>
<evidence type="ECO:0000256" key="1">
    <source>
        <dbReference type="ARBA" id="ARBA00022737"/>
    </source>
</evidence>
<evidence type="ECO:0000256" key="3">
    <source>
        <dbReference type="PROSITE-ProRule" id="PRU00708"/>
    </source>
</evidence>
<dbReference type="InterPro" id="IPR002885">
    <property type="entry name" value="PPR_rpt"/>
</dbReference>
<evidence type="ECO:0000256" key="2">
    <source>
        <dbReference type="ARBA" id="ARBA00061659"/>
    </source>
</evidence>
<keyword evidence="4" id="KW-1185">Reference proteome</keyword>
<dbReference type="InterPro" id="IPR011990">
    <property type="entry name" value="TPR-like_helical_dom_sf"/>
</dbReference>
<dbReference type="Proteomes" id="UP000504610">
    <property type="component" value="Chromosome 3"/>
</dbReference>